<evidence type="ECO:0000313" key="3">
    <source>
        <dbReference type="Proteomes" id="UP000001867"/>
    </source>
</evidence>
<gene>
    <name evidence="2" type="ordered locus">Smal_1038</name>
</gene>
<dbReference type="Proteomes" id="UP000001867">
    <property type="component" value="Chromosome"/>
</dbReference>
<evidence type="ECO:0008006" key="4">
    <source>
        <dbReference type="Google" id="ProtNLM"/>
    </source>
</evidence>
<feature type="transmembrane region" description="Helical" evidence="1">
    <location>
        <begin position="89"/>
        <end position="122"/>
    </location>
</feature>
<dbReference type="EMBL" id="CP001111">
    <property type="protein sequence ID" value="ACF50743.1"/>
    <property type="molecule type" value="Genomic_DNA"/>
</dbReference>
<evidence type="ECO:0000313" key="2">
    <source>
        <dbReference type="EMBL" id="ACF50743.1"/>
    </source>
</evidence>
<dbReference type="KEGG" id="smt:Smal_1038"/>
<proteinExistence type="predicted"/>
<accession>B4SN98</accession>
<evidence type="ECO:0000256" key="1">
    <source>
        <dbReference type="SAM" id="Phobius"/>
    </source>
</evidence>
<dbReference type="RefSeq" id="WP_012510356.1">
    <property type="nucleotide sequence ID" value="NC_011071.1"/>
</dbReference>
<reference evidence="2 3" key="1">
    <citation type="submission" date="2008-06" db="EMBL/GenBank/DDBJ databases">
        <title>Complete sequence of Stenotrophomonas maltophilia R551-3.</title>
        <authorList>
            <consortium name="US DOE Joint Genome Institute"/>
            <person name="Lucas S."/>
            <person name="Copeland A."/>
            <person name="Lapidus A."/>
            <person name="Glavina del Rio T."/>
            <person name="Dalin E."/>
            <person name="Tice H."/>
            <person name="Pitluck S."/>
            <person name="Chain P."/>
            <person name="Malfatti S."/>
            <person name="Shin M."/>
            <person name="Vergez L."/>
            <person name="Lang D."/>
            <person name="Schmutz J."/>
            <person name="Larimer F."/>
            <person name="Land M."/>
            <person name="Hauser L."/>
            <person name="Kyrpides N."/>
            <person name="Mikhailova N."/>
            <person name="Taghavi S."/>
            <person name="Monchy S."/>
            <person name="Newman L."/>
            <person name="Vangronsveld J."/>
            <person name="van der Lelie D."/>
            <person name="Richardson P."/>
        </authorList>
    </citation>
    <scope>NUCLEOTIDE SEQUENCE [LARGE SCALE GENOMIC DNA]</scope>
    <source>
        <strain evidence="2 3">R551-3</strain>
    </source>
</reference>
<keyword evidence="1" id="KW-0472">Membrane</keyword>
<dbReference type="AlphaFoldDB" id="B4SN98"/>
<protein>
    <recommendedName>
        <fullName evidence="4">Transmembrane protein</fullName>
    </recommendedName>
</protein>
<name>B4SN98_STRM5</name>
<dbReference type="HOGENOM" id="CLU_1874295_0_0_6"/>
<organism evidence="2 3">
    <name type="scientific">Stenotrophomonas maltophilia (strain R551-3)</name>
    <dbReference type="NCBI Taxonomy" id="391008"/>
    <lineage>
        <taxon>Bacteria</taxon>
        <taxon>Pseudomonadati</taxon>
        <taxon>Pseudomonadota</taxon>
        <taxon>Gammaproteobacteria</taxon>
        <taxon>Lysobacterales</taxon>
        <taxon>Lysobacteraceae</taxon>
        <taxon>Stenotrophomonas</taxon>
        <taxon>Stenotrophomonas maltophilia group</taxon>
    </lineage>
</organism>
<keyword evidence="1" id="KW-0812">Transmembrane</keyword>
<keyword evidence="1" id="KW-1133">Transmembrane helix</keyword>
<sequence length="136" mass="14572">MLVLRSLRAKNVGATILMHAWQQMQLQTKKEHLAWGSLFTFLPRCPASTVTWDCIATLADPSWQSTGAGLCAGLRAHGWEDSMMKNDLWLLVAALLCIAGAVAGSSGPSAAVGFCFLVIFFVRRRAPTGRPPGAGS</sequence>